<gene>
    <name evidence="8" type="ORF">KOW79_017529</name>
</gene>
<comment type="similarity">
    <text evidence="2">Belongs to the guanylin family.</text>
</comment>
<dbReference type="GO" id="GO:0030250">
    <property type="term" value="F:guanylate cyclase activator activity"/>
    <property type="evidence" value="ECO:0007669"/>
    <property type="project" value="InterPro"/>
</dbReference>
<dbReference type="AlphaFoldDB" id="A0A9D3SCX2"/>
<evidence type="ECO:0000256" key="3">
    <source>
        <dbReference type="ARBA" id="ARBA00022525"/>
    </source>
</evidence>
<dbReference type="Gene3D" id="3.90.1450.10">
    <property type="entry name" value="Guanylin"/>
    <property type="match status" value="3"/>
</dbReference>
<dbReference type="OrthoDB" id="9926421at2759"/>
<dbReference type="InterPro" id="IPR036382">
    <property type="entry name" value="Guanylin_sf"/>
</dbReference>
<protein>
    <recommendedName>
        <fullName evidence="7">Guanylate cyclase activator 2B</fullName>
    </recommendedName>
</protein>
<comment type="caution">
    <text evidence="8">The sequence shown here is derived from an EMBL/GenBank/DDBJ whole genome shotgun (WGS) entry which is preliminary data.</text>
</comment>
<dbReference type="SUPFAM" id="SSF89890">
    <property type="entry name" value="Proguanylin"/>
    <property type="match status" value="3"/>
</dbReference>
<keyword evidence="4" id="KW-0732">Signal</keyword>
<evidence type="ECO:0000313" key="9">
    <source>
        <dbReference type="Proteomes" id="UP000824219"/>
    </source>
</evidence>
<dbReference type="Proteomes" id="UP000824219">
    <property type="component" value="Linkage Group LG21"/>
</dbReference>
<dbReference type="PANTHER" id="PTHR11318">
    <property type="entry name" value="GUANYLIN FAMILY MEMBER"/>
    <property type="match status" value="1"/>
</dbReference>
<sequence>MILNVHLQDGEYFFSLESVKVLQHLMDSSSVTQQQNPHLFKTSNAAVCGNPTLPQEFVELCHQSGSSLVFSRLVKVLQHLMDSSSVSQQQTPRLFKTSNAAVCGNPTLPQEFIELCHQSGSSLVFSRLAAVPMDVCEICAFAACTGCLEREAEDRHNTEVRTAGEQLGKTNSFFQNIDMKTIISIALLLTTVCLVSEAVQVQDGEYFFSLESVKVLQHLMDSSSVSQQQNPRLLKTSNAAVCGNPTLPQEFIELCHQSGSSLVFSRLAAVPMDVCEICAFAACTGCL</sequence>
<dbReference type="InterPro" id="IPR000879">
    <property type="entry name" value="Guanylin"/>
</dbReference>
<evidence type="ECO:0000256" key="7">
    <source>
        <dbReference type="ARBA" id="ARBA00041176"/>
    </source>
</evidence>
<accession>A0A9D3SCX2</accession>
<dbReference type="EMBL" id="JAHKSW010000021">
    <property type="protein sequence ID" value="KAG7319055.1"/>
    <property type="molecule type" value="Genomic_DNA"/>
</dbReference>
<keyword evidence="5" id="KW-1015">Disulfide bond</keyword>
<evidence type="ECO:0000313" key="8">
    <source>
        <dbReference type="EMBL" id="KAG7319055.1"/>
    </source>
</evidence>
<comment type="function">
    <text evidence="6">Endogenous activator of intestinal guanylate cyclase. It stimulates this enzyme through the same receptor binding region as the heat-stable enterotoxins. May be a potent physiological regulator of intestinal fluid and electrolyte transport. May be an autocrine/paracrine regulator of intestinal salt and water transport.</text>
</comment>
<dbReference type="GO" id="GO:0005576">
    <property type="term" value="C:extracellular region"/>
    <property type="evidence" value="ECO:0007669"/>
    <property type="project" value="UniProtKB-SubCell"/>
</dbReference>
<reference evidence="8 9" key="1">
    <citation type="submission" date="2021-06" db="EMBL/GenBank/DDBJ databases">
        <title>Chromosome-level genome assembly of the red-tail catfish (Hemibagrus wyckioides).</title>
        <authorList>
            <person name="Shao F."/>
        </authorList>
    </citation>
    <scope>NUCLEOTIDE SEQUENCE [LARGE SCALE GENOMIC DNA]</scope>
    <source>
        <strain evidence="8">EC202008001</strain>
        <tissue evidence="8">Blood</tissue>
    </source>
</reference>
<keyword evidence="3" id="KW-0964">Secreted</keyword>
<comment type="subcellular location">
    <subcellularLocation>
        <location evidence="1">Secreted</location>
    </subcellularLocation>
</comment>
<evidence type="ECO:0000256" key="4">
    <source>
        <dbReference type="ARBA" id="ARBA00022729"/>
    </source>
</evidence>
<evidence type="ECO:0000256" key="2">
    <source>
        <dbReference type="ARBA" id="ARBA00009883"/>
    </source>
</evidence>
<dbReference type="PRINTS" id="PR00774">
    <property type="entry name" value="GUANYLIN"/>
</dbReference>
<evidence type="ECO:0000256" key="1">
    <source>
        <dbReference type="ARBA" id="ARBA00004613"/>
    </source>
</evidence>
<evidence type="ECO:0000256" key="6">
    <source>
        <dbReference type="ARBA" id="ARBA00037765"/>
    </source>
</evidence>
<dbReference type="Pfam" id="PF02058">
    <property type="entry name" value="Guanylin"/>
    <property type="match status" value="2"/>
</dbReference>
<proteinExistence type="inferred from homology"/>
<organism evidence="8 9">
    <name type="scientific">Hemibagrus wyckioides</name>
    <dbReference type="NCBI Taxonomy" id="337641"/>
    <lineage>
        <taxon>Eukaryota</taxon>
        <taxon>Metazoa</taxon>
        <taxon>Chordata</taxon>
        <taxon>Craniata</taxon>
        <taxon>Vertebrata</taxon>
        <taxon>Euteleostomi</taxon>
        <taxon>Actinopterygii</taxon>
        <taxon>Neopterygii</taxon>
        <taxon>Teleostei</taxon>
        <taxon>Ostariophysi</taxon>
        <taxon>Siluriformes</taxon>
        <taxon>Bagridae</taxon>
        <taxon>Hemibagrus</taxon>
    </lineage>
</organism>
<name>A0A9D3SCX2_9TELE</name>
<dbReference type="PANTHER" id="PTHR11318:SF4">
    <property type="entry name" value="GUANYLATE CYCLASE ACTIVATOR 2B"/>
    <property type="match status" value="1"/>
</dbReference>
<keyword evidence="9" id="KW-1185">Reference proteome</keyword>
<evidence type="ECO:0000256" key="5">
    <source>
        <dbReference type="ARBA" id="ARBA00023157"/>
    </source>
</evidence>